<dbReference type="CDD" id="cd00844">
    <property type="entry name" value="MPP_Dbr1_N"/>
    <property type="match status" value="1"/>
</dbReference>
<evidence type="ECO:0000259" key="15">
    <source>
        <dbReference type="SMART" id="SM01124"/>
    </source>
</evidence>
<evidence type="ECO:0000256" key="2">
    <source>
        <dbReference type="ARBA" id="ARBA00001947"/>
    </source>
</evidence>
<evidence type="ECO:0000256" key="13">
    <source>
        <dbReference type="ARBA" id="ARBA00058627"/>
    </source>
</evidence>
<keyword evidence="9" id="KW-0862">Zinc</keyword>
<feature type="region of interest" description="Disordered" evidence="14">
    <location>
        <begin position="404"/>
        <end position="492"/>
    </location>
</feature>
<keyword evidence="12" id="KW-0539">Nucleus</keyword>
<keyword evidence="7" id="KW-0479">Metal-binding</keyword>
<dbReference type="Proteomes" id="UP001159042">
    <property type="component" value="Unassembled WGS sequence"/>
</dbReference>
<evidence type="ECO:0000256" key="3">
    <source>
        <dbReference type="ARBA" id="ARBA00001954"/>
    </source>
</evidence>
<dbReference type="Pfam" id="PF00149">
    <property type="entry name" value="Metallophos"/>
    <property type="match status" value="1"/>
</dbReference>
<evidence type="ECO:0000256" key="8">
    <source>
        <dbReference type="ARBA" id="ARBA00022801"/>
    </source>
</evidence>
<reference evidence="16 17" key="1">
    <citation type="journal article" date="2023" name="Insect Mol. Biol.">
        <title>Genome sequencing provides insights into the evolution of gene families encoding plant cell wall-degrading enzymes in longhorned beetles.</title>
        <authorList>
            <person name="Shin N.R."/>
            <person name="Okamura Y."/>
            <person name="Kirsch R."/>
            <person name="Pauchet Y."/>
        </authorList>
    </citation>
    <scope>NUCLEOTIDE SEQUENCE [LARGE SCALE GENOMIC DNA]</scope>
    <source>
        <strain evidence="16">EAD_L_NR</strain>
    </source>
</reference>
<evidence type="ECO:0000256" key="9">
    <source>
        <dbReference type="ARBA" id="ARBA00022833"/>
    </source>
</evidence>
<dbReference type="AlphaFoldDB" id="A0AAV8VZV1"/>
<name>A0AAV8VZV1_9CUCU</name>
<dbReference type="InterPro" id="IPR007708">
    <property type="entry name" value="DBR1_C"/>
</dbReference>
<evidence type="ECO:0000256" key="7">
    <source>
        <dbReference type="ARBA" id="ARBA00022723"/>
    </source>
</evidence>
<dbReference type="InterPro" id="IPR029052">
    <property type="entry name" value="Metallo-depent_PP-like"/>
</dbReference>
<feature type="compositionally biased region" description="Low complexity" evidence="14">
    <location>
        <begin position="428"/>
        <end position="437"/>
    </location>
</feature>
<evidence type="ECO:0000256" key="1">
    <source>
        <dbReference type="ARBA" id="ARBA00001936"/>
    </source>
</evidence>
<keyword evidence="6" id="KW-0507">mRNA processing</keyword>
<dbReference type="EMBL" id="JANEYG010000016">
    <property type="protein sequence ID" value="KAJ8919810.1"/>
    <property type="molecule type" value="Genomic_DNA"/>
</dbReference>
<keyword evidence="8" id="KW-0378">Hydrolase</keyword>
<dbReference type="Gene3D" id="3.60.21.10">
    <property type="match status" value="1"/>
</dbReference>
<dbReference type="PANTHER" id="PTHR12849:SF0">
    <property type="entry name" value="LARIAT DEBRANCHING ENZYME"/>
    <property type="match status" value="1"/>
</dbReference>
<evidence type="ECO:0000313" key="17">
    <source>
        <dbReference type="Proteomes" id="UP001159042"/>
    </source>
</evidence>
<dbReference type="GO" id="GO:0000398">
    <property type="term" value="P:mRNA splicing, via spliceosome"/>
    <property type="evidence" value="ECO:0007669"/>
    <property type="project" value="TreeGrafter"/>
</dbReference>
<comment type="function">
    <text evidence="13">Cleaves the 2'-5' phosphodiester linkage at the branch point of lariat intron pre-mRNAs after splicing and converts them into linear molecules that are subsequently degraded. It thereby facilitates ribonucleotide turnover.</text>
</comment>
<comment type="subcellular location">
    <subcellularLocation>
        <location evidence="4">Nucleus</location>
    </subcellularLocation>
</comment>
<feature type="domain" description="Lariat debranching enzyme C-terminal" evidence="15">
    <location>
        <begin position="235"/>
        <end position="374"/>
    </location>
</feature>
<accession>A0AAV8VZV1</accession>
<dbReference type="GO" id="GO:0046872">
    <property type="term" value="F:metal ion binding"/>
    <property type="evidence" value="ECO:0007669"/>
    <property type="project" value="UniProtKB-KW"/>
</dbReference>
<evidence type="ECO:0000256" key="6">
    <source>
        <dbReference type="ARBA" id="ARBA00022664"/>
    </source>
</evidence>
<feature type="compositionally biased region" description="Polar residues" evidence="14">
    <location>
        <begin position="415"/>
        <end position="426"/>
    </location>
</feature>
<gene>
    <name evidence="16" type="ORF">NQ315_006339</name>
</gene>
<dbReference type="GO" id="GO:0008419">
    <property type="term" value="F:RNA lariat debranching enzyme activity"/>
    <property type="evidence" value="ECO:0007669"/>
    <property type="project" value="TreeGrafter"/>
</dbReference>
<evidence type="ECO:0000256" key="5">
    <source>
        <dbReference type="ARBA" id="ARBA00006045"/>
    </source>
</evidence>
<dbReference type="FunFam" id="3.60.21.10:FF:000035">
    <property type="entry name" value="Lariat debranching enzyme"/>
    <property type="match status" value="1"/>
</dbReference>
<dbReference type="InterPro" id="IPR004843">
    <property type="entry name" value="Calcineurin-like_PHP"/>
</dbReference>
<proteinExistence type="inferred from homology"/>
<evidence type="ECO:0000256" key="10">
    <source>
        <dbReference type="ARBA" id="ARBA00023004"/>
    </source>
</evidence>
<evidence type="ECO:0000256" key="11">
    <source>
        <dbReference type="ARBA" id="ARBA00023211"/>
    </source>
</evidence>
<evidence type="ECO:0000256" key="14">
    <source>
        <dbReference type="SAM" id="MobiDB-lite"/>
    </source>
</evidence>
<keyword evidence="17" id="KW-1185">Reference proteome</keyword>
<dbReference type="InterPro" id="IPR041816">
    <property type="entry name" value="Dbr1_N"/>
</dbReference>
<keyword evidence="10" id="KW-0408">Iron</keyword>
<evidence type="ECO:0000256" key="12">
    <source>
        <dbReference type="ARBA" id="ARBA00023242"/>
    </source>
</evidence>
<feature type="compositionally biased region" description="Low complexity" evidence="14">
    <location>
        <begin position="404"/>
        <end position="414"/>
    </location>
</feature>
<protein>
    <recommendedName>
        <fullName evidence="15">Lariat debranching enzyme C-terminal domain-containing protein</fullName>
    </recommendedName>
</protein>
<dbReference type="SUPFAM" id="SSF56300">
    <property type="entry name" value="Metallo-dependent phosphatases"/>
    <property type="match status" value="1"/>
</dbReference>
<dbReference type="Pfam" id="PF05011">
    <property type="entry name" value="DBR1"/>
    <property type="match status" value="1"/>
</dbReference>
<comment type="cofactor">
    <cofactor evidence="3">
        <name>Fe(2+)</name>
        <dbReference type="ChEBI" id="CHEBI:29033"/>
    </cofactor>
</comment>
<comment type="caution">
    <text evidence="16">The sequence shown here is derived from an EMBL/GenBank/DDBJ whole genome shotgun (WGS) entry which is preliminary data.</text>
</comment>
<evidence type="ECO:0000313" key="16">
    <source>
        <dbReference type="EMBL" id="KAJ8919810.1"/>
    </source>
</evidence>
<comment type="cofactor">
    <cofactor evidence="2">
        <name>Zn(2+)</name>
        <dbReference type="ChEBI" id="CHEBI:29105"/>
    </cofactor>
</comment>
<keyword evidence="11" id="KW-0464">Manganese</keyword>
<organism evidence="16 17">
    <name type="scientific">Exocentrus adspersus</name>
    <dbReference type="NCBI Taxonomy" id="1586481"/>
    <lineage>
        <taxon>Eukaryota</taxon>
        <taxon>Metazoa</taxon>
        <taxon>Ecdysozoa</taxon>
        <taxon>Arthropoda</taxon>
        <taxon>Hexapoda</taxon>
        <taxon>Insecta</taxon>
        <taxon>Pterygota</taxon>
        <taxon>Neoptera</taxon>
        <taxon>Endopterygota</taxon>
        <taxon>Coleoptera</taxon>
        <taxon>Polyphaga</taxon>
        <taxon>Cucujiformia</taxon>
        <taxon>Chrysomeloidea</taxon>
        <taxon>Cerambycidae</taxon>
        <taxon>Lamiinae</taxon>
        <taxon>Acanthocinini</taxon>
        <taxon>Exocentrus</taxon>
    </lineage>
</organism>
<comment type="similarity">
    <text evidence="5">Belongs to the lariat debranching enzyme family.</text>
</comment>
<sequence length="505" mass="56713">MKIAIEGCAHGELENIYDTIQLLEETESIKINLLICCGDFQSSRNEADLLCMAVPQKYAKICSFYKYYTGEKKAPILTIFIGGNHESSNYLQELPYGGWVASNIYYLGYAGVINIGGIRIGGLSGIYKSRDYMKGHFEKVPYNEDTKRSVYHIRNLEIFRLKQLSGRLHIFLSHDWPNGIYNFGNTQQLLKKKPFFRDEIESGQLGSKPYEELLHQLKPSYWFSAHLHCKFAALVPHEDKSVTKFLALDKCLPKRKFLQVVNIPHDEESKIDLSYDLEWLAILFLTNHLLSVRNTTTYMPGPGGNERYNFTPSEEDKQHVLSRFNNDLRIPKNFEISAPPYNAQSPKKVSKQPEAKLNPQTVLLCETLGITDPVCLISEADGTISNLSLELSVSDSFINDTFDTSTSSLSQSSTPVKQLGSQSSTPVKKLGGLSLPKPKLDVSDVENDAASDAGKEKESDSTIQTVNEEVPVVNSEKDVCSDASPNPKKFKRRNAELYNDAVVNN</sequence>
<dbReference type="GO" id="GO:0005634">
    <property type="term" value="C:nucleus"/>
    <property type="evidence" value="ECO:0007669"/>
    <property type="project" value="UniProtKB-SubCell"/>
</dbReference>
<dbReference type="SMART" id="SM01124">
    <property type="entry name" value="DBR1"/>
    <property type="match status" value="1"/>
</dbReference>
<dbReference type="PANTHER" id="PTHR12849">
    <property type="entry name" value="RNA LARIAT DEBRANCHING ENZYME"/>
    <property type="match status" value="1"/>
</dbReference>
<comment type="cofactor">
    <cofactor evidence="1">
        <name>Mn(2+)</name>
        <dbReference type="ChEBI" id="CHEBI:29035"/>
    </cofactor>
</comment>
<evidence type="ECO:0000256" key="4">
    <source>
        <dbReference type="ARBA" id="ARBA00004123"/>
    </source>
</evidence>